<dbReference type="STRING" id="491915.Aflv_1553"/>
<dbReference type="KEGG" id="afl:Aflv_1553"/>
<dbReference type="Pfam" id="PF17334">
    <property type="entry name" value="CsgA"/>
    <property type="match status" value="1"/>
</dbReference>
<gene>
    <name evidence="1" type="primary">csgA</name>
    <name evidence="1" type="ordered locus">Aflv_1553</name>
</gene>
<organism evidence="1 2">
    <name type="scientific">Anoxybacillus flavithermus (strain DSM 21510 / WK1)</name>
    <dbReference type="NCBI Taxonomy" id="491915"/>
    <lineage>
        <taxon>Bacteria</taxon>
        <taxon>Bacillati</taxon>
        <taxon>Bacillota</taxon>
        <taxon>Bacilli</taxon>
        <taxon>Bacillales</taxon>
        <taxon>Anoxybacillaceae</taxon>
        <taxon>Anoxybacillus</taxon>
    </lineage>
</organism>
<protein>
    <submittedName>
        <fullName evidence="1">Sporulation-specific SASP protein</fullName>
    </submittedName>
</protein>
<dbReference type="EMBL" id="CP000922">
    <property type="protein sequence ID" value="ACJ33919.1"/>
    <property type="molecule type" value="Genomic_DNA"/>
</dbReference>
<proteinExistence type="predicted"/>
<dbReference type="Proteomes" id="UP000000742">
    <property type="component" value="Chromosome"/>
</dbReference>
<dbReference type="eggNOG" id="ENOG5032Y9K">
    <property type="taxonomic scope" value="Bacteria"/>
</dbReference>
<evidence type="ECO:0000313" key="2">
    <source>
        <dbReference type="Proteomes" id="UP000000742"/>
    </source>
</evidence>
<reference evidence="1 2" key="1">
    <citation type="journal article" date="2008" name="Genome Biol.">
        <title>Encapsulated in silica: genome, proteome and physiology of the thermophilic bacterium Anoxybacillus flavithermus WK1.</title>
        <authorList>
            <person name="Saw J.H."/>
            <person name="Mountain B.W."/>
            <person name="Feng L."/>
            <person name="Omelchenko M.V."/>
            <person name="Hou S."/>
            <person name="Saito J.A."/>
            <person name="Stott M.B."/>
            <person name="Li D."/>
            <person name="Zhao G."/>
            <person name="Wu J."/>
            <person name="Galperin M.Y."/>
            <person name="Koonin E.V."/>
            <person name="Makarova K.S."/>
            <person name="Wolf Y.I."/>
            <person name="Rigden D.J."/>
            <person name="Dunfield P.F."/>
            <person name="Wang L."/>
            <person name="Alam M."/>
        </authorList>
    </citation>
    <scope>NUCLEOTIDE SEQUENCE [LARGE SCALE GENOMIC DNA]</scope>
    <source>
        <strain evidence="2">DSM 21510 / WK1</strain>
    </source>
</reference>
<sequence length="87" mass="10443">MGELNQTLAYLREALANYADRHHAVAIHLYKKLISKPYKNEEQFVCDLSPKEVAFLDRMLRQEMKYAKEEQDNIRIYHLNEVYEQLI</sequence>
<dbReference type="InterPro" id="IPR020255">
    <property type="entry name" value="CsgA"/>
</dbReference>
<accession>B7GJQ6</accession>
<dbReference type="AlphaFoldDB" id="B7GJQ6"/>
<dbReference type="HOGENOM" id="CLU_190428_0_0_9"/>
<evidence type="ECO:0000313" key="1">
    <source>
        <dbReference type="EMBL" id="ACJ33919.1"/>
    </source>
</evidence>
<name>B7GJQ6_ANOFW</name>